<evidence type="ECO:0000256" key="5">
    <source>
        <dbReference type="ARBA" id="ARBA00033740"/>
    </source>
</evidence>
<sequence>MLRNILKGFINVPKSEFNLARFSSFRTLNQKENQQQKENVRPNYENRQRNLDLAFETNAILSTYPEIHEELINEQLIYHQNYPDLKLRFSKLLDHHLKLDPKYLARAIFMVHAYRLLEKPSVLNQSNLKNAYVLGWCHKMHDASLLLDDDIADAADTRYNKPTWHTLPDVGVNQAILDAAFLETGANILILNHLSSHPQCINILKSILKSFSITNVAQIFELQQFKMEEVEKYQNFIKFYHYNLPLIKSALYLANIDDESIHAIAEEICLEIAVFHKIHDDVTCVFSPFSDIQKSCTDISEGRPTWLAVEAYKRGNQEQRKILENHYGVNNKASVAEVYKVFTQLKLKEAYDELKEDFYEDMHFKIHNKLPKCIPPKLFIDLLDFVVNDRFKL</sequence>
<keyword evidence="2 6" id="KW-0808">Transferase</keyword>
<dbReference type="EnsemblMetazoa" id="XM_050645966.1">
    <property type="protein sequence ID" value="XP_050501923.1"/>
    <property type="gene ID" value="LOC126881605"/>
</dbReference>
<evidence type="ECO:0000256" key="2">
    <source>
        <dbReference type="ARBA" id="ARBA00022679"/>
    </source>
</evidence>
<organism evidence="7 8">
    <name type="scientific">Diabrotica virgifera virgifera</name>
    <name type="common">western corn rootworm</name>
    <dbReference type="NCBI Taxonomy" id="50390"/>
    <lineage>
        <taxon>Eukaryota</taxon>
        <taxon>Metazoa</taxon>
        <taxon>Ecdysozoa</taxon>
        <taxon>Arthropoda</taxon>
        <taxon>Hexapoda</taxon>
        <taxon>Insecta</taxon>
        <taxon>Pterygota</taxon>
        <taxon>Neoptera</taxon>
        <taxon>Endopterygota</taxon>
        <taxon>Coleoptera</taxon>
        <taxon>Polyphaga</taxon>
        <taxon>Cucujiformia</taxon>
        <taxon>Chrysomeloidea</taxon>
        <taxon>Chrysomelidae</taxon>
        <taxon>Galerucinae</taxon>
        <taxon>Diabroticina</taxon>
        <taxon>Diabroticites</taxon>
        <taxon>Diabrotica</taxon>
    </lineage>
</organism>
<evidence type="ECO:0000313" key="7">
    <source>
        <dbReference type="EnsemblMetazoa" id="XP_050501923.1"/>
    </source>
</evidence>
<keyword evidence="8" id="KW-1185">Reference proteome</keyword>
<dbReference type="Gene3D" id="1.10.600.10">
    <property type="entry name" value="Farnesyl Diphosphate Synthase"/>
    <property type="match status" value="1"/>
</dbReference>
<evidence type="ECO:0000256" key="1">
    <source>
        <dbReference type="ARBA" id="ARBA00001946"/>
    </source>
</evidence>
<dbReference type="InterPro" id="IPR039702">
    <property type="entry name" value="FPS1-like"/>
</dbReference>
<dbReference type="InterPro" id="IPR008949">
    <property type="entry name" value="Isoprenoid_synthase_dom_sf"/>
</dbReference>
<dbReference type="RefSeq" id="XP_050501923.1">
    <property type="nucleotide sequence ID" value="XM_050645966.1"/>
</dbReference>
<comment type="cofactor">
    <cofactor evidence="1">
        <name>Mg(2+)</name>
        <dbReference type="ChEBI" id="CHEBI:18420"/>
    </cofactor>
</comment>
<name>A0ABM5JVF2_DIAVI</name>
<accession>A0ABM5JVF2</accession>
<dbReference type="PANTHER" id="PTHR11525">
    <property type="entry name" value="FARNESYL-PYROPHOSPHATE SYNTHETASE"/>
    <property type="match status" value="1"/>
</dbReference>
<keyword evidence="3" id="KW-0479">Metal-binding</keyword>
<protein>
    <recommendedName>
        <fullName evidence="9">Farnesyl pyrophosphate synthase-like</fullName>
    </recommendedName>
</protein>
<dbReference type="PANTHER" id="PTHR11525:SF0">
    <property type="entry name" value="FARNESYL PYROPHOSPHATE SYNTHASE"/>
    <property type="match status" value="1"/>
</dbReference>
<dbReference type="Proteomes" id="UP001652700">
    <property type="component" value="Unplaced"/>
</dbReference>
<evidence type="ECO:0000256" key="4">
    <source>
        <dbReference type="ARBA" id="ARBA00022842"/>
    </source>
</evidence>
<dbReference type="InterPro" id="IPR000092">
    <property type="entry name" value="Polyprenyl_synt"/>
</dbReference>
<comment type="pathway">
    <text evidence="5">Pheromone biosynthesis.</text>
</comment>
<comment type="similarity">
    <text evidence="6">Belongs to the FPP/GGPP synthase family.</text>
</comment>
<evidence type="ECO:0008006" key="9">
    <source>
        <dbReference type="Google" id="ProtNLM"/>
    </source>
</evidence>
<dbReference type="Pfam" id="PF00348">
    <property type="entry name" value="polyprenyl_synt"/>
    <property type="match status" value="1"/>
</dbReference>
<dbReference type="SUPFAM" id="SSF48576">
    <property type="entry name" value="Terpenoid synthases"/>
    <property type="match status" value="1"/>
</dbReference>
<reference evidence="7" key="1">
    <citation type="submission" date="2025-05" db="UniProtKB">
        <authorList>
            <consortium name="EnsemblMetazoa"/>
        </authorList>
    </citation>
    <scope>IDENTIFICATION</scope>
</reference>
<evidence type="ECO:0000256" key="3">
    <source>
        <dbReference type="ARBA" id="ARBA00022723"/>
    </source>
</evidence>
<keyword evidence="4" id="KW-0460">Magnesium</keyword>
<proteinExistence type="inferred from homology"/>
<dbReference type="GeneID" id="126881605"/>
<evidence type="ECO:0000256" key="6">
    <source>
        <dbReference type="RuleBase" id="RU004466"/>
    </source>
</evidence>
<evidence type="ECO:0000313" key="8">
    <source>
        <dbReference type="Proteomes" id="UP001652700"/>
    </source>
</evidence>